<evidence type="ECO:0000313" key="2">
    <source>
        <dbReference type="EMBL" id="ELS54042.1"/>
    </source>
</evidence>
<evidence type="ECO:0000313" key="3">
    <source>
        <dbReference type="Proteomes" id="UP000011205"/>
    </source>
</evidence>
<gene>
    <name evidence="2" type="ORF">STVIR_5065</name>
</gene>
<evidence type="ECO:0000256" key="1">
    <source>
        <dbReference type="SAM" id="MobiDB-lite"/>
    </source>
</evidence>
<sequence>MPQPRRQHLLQLRQRPHRRLLHALDRVPRPGPQPDRDRHGLLVVQDERRHRLARDKPVPAVRPHRRLYGIPQLPQPVDVPPDRTPGHPEPLGELTAGPFAGRLQEGEERQKPCRSIRRHESEHAADLGQDLT</sequence>
<dbReference type="EMBL" id="AMLP01000149">
    <property type="protein sequence ID" value="ELS54042.1"/>
    <property type="molecule type" value="Genomic_DNA"/>
</dbReference>
<reference evidence="2 3" key="1">
    <citation type="journal article" date="2013" name="Genome Announc.">
        <title>Draft Genome Sequence of Streptomyces viridochromogenes Strain Tu57, Producer of Avilamycin.</title>
        <authorList>
            <person name="Gruning B.A."/>
            <person name="Erxleben A."/>
            <person name="Hahnlein A."/>
            <person name="Gunther S."/>
        </authorList>
    </citation>
    <scope>NUCLEOTIDE SEQUENCE [LARGE SCALE GENOMIC DNA]</scope>
    <source>
        <strain evidence="2 3">Tue57</strain>
    </source>
</reference>
<comment type="caution">
    <text evidence="2">The sequence shown here is derived from an EMBL/GenBank/DDBJ whole genome shotgun (WGS) entry which is preliminary data.</text>
</comment>
<protein>
    <submittedName>
        <fullName evidence="2">Putative DeoR family transcriptional regulator</fullName>
    </submittedName>
</protein>
<name>L8PF83_STRVR</name>
<proteinExistence type="predicted"/>
<dbReference type="PATRIC" id="fig|1160705.3.peg.5008"/>
<feature type="compositionally biased region" description="Basic and acidic residues" evidence="1">
    <location>
        <begin position="25"/>
        <end position="57"/>
    </location>
</feature>
<organism evidence="2 3">
    <name type="scientific">Streptomyces viridochromogenes Tue57</name>
    <dbReference type="NCBI Taxonomy" id="1160705"/>
    <lineage>
        <taxon>Bacteria</taxon>
        <taxon>Bacillati</taxon>
        <taxon>Actinomycetota</taxon>
        <taxon>Actinomycetes</taxon>
        <taxon>Kitasatosporales</taxon>
        <taxon>Streptomycetaceae</taxon>
        <taxon>Streptomyces</taxon>
    </lineage>
</organism>
<dbReference type="AlphaFoldDB" id="L8PF83"/>
<accession>L8PF83</accession>
<dbReference type="Proteomes" id="UP000011205">
    <property type="component" value="Unassembled WGS sequence"/>
</dbReference>
<feature type="region of interest" description="Disordered" evidence="1">
    <location>
        <begin position="25"/>
        <end position="132"/>
    </location>
</feature>